<gene>
    <name evidence="4" type="primary">Smt2-1_6</name>
    <name evidence="4" type="ORF">g.19948</name>
</gene>
<feature type="non-terminal residue" evidence="4">
    <location>
        <position position="1"/>
    </location>
</feature>
<proteinExistence type="predicted"/>
<dbReference type="PANTHER" id="PTHR45085:SF2">
    <property type="entry name" value="F21J9.14"/>
    <property type="match status" value="1"/>
</dbReference>
<feature type="region of interest" description="Disordered" evidence="1">
    <location>
        <begin position="270"/>
        <end position="296"/>
    </location>
</feature>
<reference evidence="4" key="1">
    <citation type="submission" date="2015-07" db="EMBL/GenBank/DDBJ databases">
        <title>Transcriptome Assembly of Anthurium amnicola.</title>
        <authorList>
            <person name="Suzuki J."/>
        </authorList>
    </citation>
    <scope>NUCLEOTIDE SEQUENCE</scope>
</reference>
<dbReference type="GO" id="GO:0032259">
    <property type="term" value="P:methylation"/>
    <property type="evidence" value="ECO:0007669"/>
    <property type="project" value="UniProtKB-KW"/>
</dbReference>
<accession>A0A1D1Y049</accession>
<keyword evidence="2" id="KW-0812">Transmembrane</keyword>
<keyword evidence="2" id="KW-0472">Membrane</keyword>
<keyword evidence="4" id="KW-0489">Methyltransferase</keyword>
<evidence type="ECO:0000259" key="3">
    <source>
        <dbReference type="Pfam" id="PF08241"/>
    </source>
</evidence>
<dbReference type="InterPro" id="IPR013216">
    <property type="entry name" value="Methyltransf_11"/>
</dbReference>
<dbReference type="Gene3D" id="3.40.50.150">
    <property type="entry name" value="Vaccinia Virus protein VP39"/>
    <property type="match status" value="1"/>
</dbReference>
<keyword evidence="2" id="KW-1133">Transmembrane helix</keyword>
<organism evidence="4">
    <name type="scientific">Anthurium amnicola</name>
    <dbReference type="NCBI Taxonomy" id="1678845"/>
    <lineage>
        <taxon>Eukaryota</taxon>
        <taxon>Viridiplantae</taxon>
        <taxon>Streptophyta</taxon>
        <taxon>Embryophyta</taxon>
        <taxon>Tracheophyta</taxon>
        <taxon>Spermatophyta</taxon>
        <taxon>Magnoliopsida</taxon>
        <taxon>Liliopsida</taxon>
        <taxon>Araceae</taxon>
        <taxon>Pothoideae</taxon>
        <taxon>Potheae</taxon>
        <taxon>Anthurium</taxon>
    </lineage>
</organism>
<feature type="transmembrane region" description="Helical" evidence="2">
    <location>
        <begin position="33"/>
        <end position="54"/>
    </location>
</feature>
<evidence type="ECO:0000256" key="1">
    <source>
        <dbReference type="SAM" id="MobiDB-lite"/>
    </source>
</evidence>
<evidence type="ECO:0000256" key="2">
    <source>
        <dbReference type="SAM" id="Phobius"/>
    </source>
</evidence>
<protein>
    <submittedName>
        <fullName evidence="4">24-methylenesterol C-methyltransferase 2</fullName>
    </submittedName>
</protein>
<keyword evidence="4" id="KW-0808">Transferase</keyword>
<dbReference type="Pfam" id="PF08241">
    <property type="entry name" value="Methyltransf_11"/>
    <property type="match status" value="1"/>
</dbReference>
<dbReference type="CDD" id="cd02440">
    <property type="entry name" value="AdoMet_MTases"/>
    <property type="match status" value="1"/>
</dbReference>
<dbReference type="EMBL" id="GDJX01019931">
    <property type="protein sequence ID" value="JAT48005.1"/>
    <property type="molecule type" value="Transcribed_RNA"/>
</dbReference>
<dbReference type="SUPFAM" id="SSF53335">
    <property type="entry name" value="S-adenosyl-L-methionine-dependent methyltransferases"/>
    <property type="match status" value="1"/>
</dbReference>
<sequence length="296" mass="32873">LSLSLSTLFFSISGHTLPTMTAAAWKPPGPLLLLLLKPAILLLPLCFLALLLLLSRNPNANPVDVDFDLPPSGSLGGDIRIRPGYRSYGDYIARQLNKTLDPRLRHLWTTRDWERKVAVFAAFFRRLQGEGLLSNTSRALCVGARTGQEVAALRRVGVGDAVGMDLVPAPPLVVAGDFHRQPFPDGSFDFEFSNVFDHALLPGRFVGEVERTLRPGGVCVLHVAVRRRSDRYSANDLFSVEALVGLFRRSELVGVRKVDGFGLNTEVVMRKKEKREGEGEQPPAPEETRHRRRRMS</sequence>
<evidence type="ECO:0000313" key="4">
    <source>
        <dbReference type="EMBL" id="JAT48005.1"/>
    </source>
</evidence>
<dbReference type="AlphaFoldDB" id="A0A1D1Y049"/>
<dbReference type="InterPro" id="IPR029063">
    <property type="entry name" value="SAM-dependent_MTases_sf"/>
</dbReference>
<feature type="domain" description="Methyltransferase type 11" evidence="3">
    <location>
        <begin position="140"/>
        <end position="221"/>
    </location>
</feature>
<name>A0A1D1Y049_9ARAE</name>
<dbReference type="PANTHER" id="PTHR45085">
    <property type="entry name" value="F21J9.14"/>
    <property type="match status" value="1"/>
</dbReference>
<dbReference type="GO" id="GO:0008757">
    <property type="term" value="F:S-adenosylmethionine-dependent methyltransferase activity"/>
    <property type="evidence" value="ECO:0007669"/>
    <property type="project" value="InterPro"/>
</dbReference>